<keyword evidence="4" id="KW-1185">Reference proteome</keyword>
<dbReference type="InterPro" id="IPR013078">
    <property type="entry name" value="His_Pase_superF_clade-1"/>
</dbReference>
<proteinExistence type="predicted"/>
<dbReference type="SUPFAM" id="SSF53254">
    <property type="entry name" value="Phosphoglycerate mutase-like"/>
    <property type="match status" value="1"/>
</dbReference>
<dbReference type="CDD" id="cd07067">
    <property type="entry name" value="HP_PGM_like"/>
    <property type="match status" value="1"/>
</dbReference>
<protein>
    <submittedName>
        <fullName evidence="2">Histidine phosphatase family protein</fullName>
    </submittedName>
</protein>
<dbReference type="GO" id="GO:0005737">
    <property type="term" value="C:cytoplasm"/>
    <property type="evidence" value="ECO:0007669"/>
    <property type="project" value="TreeGrafter"/>
</dbReference>
<evidence type="ECO:0000313" key="2">
    <source>
        <dbReference type="EMBL" id="QNP91264.1"/>
    </source>
</evidence>
<dbReference type="Proteomes" id="UP000642876">
    <property type="component" value="Unassembled WGS sequence"/>
</dbReference>
<dbReference type="PANTHER" id="PTHR48100">
    <property type="entry name" value="BROAD-SPECIFICITY PHOSPHATASE YOR283W-RELATED"/>
    <property type="match status" value="1"/>
</dbReference>
<dbReference type="PANTHER" id="PTHR48100:SF51">
    <property type="entry name" value="PHOSPHOGLYCERATE MUTASE"/>
    <property type="match status" value="1"/>
</dbReference>
<dbReference type="EMBL" id="JACMYE010000008">
    <property type="protein sequence ID" value="MBC3179622.1"/>
    <property type="molecule type" value="Genomic_DNA"/>
</dbReference>
<evidence type="ECO:0000313" key="1">
    <source>
        <dbReference type="EMBL" id="MBC3179622.1"/>
    </source>
</evidence>
<dbReference type="KEGG" id="cluj:IAU68_01235"/>
<dbReference type="EMBL" id="CP061032">
    <property type="protein sequence ID" value="QNP91264.1"/>
    <property type="molecule type" value="Genomic_DNA"/>
</dbReference>
<accession>A0A7H0K1U8</accession>
<evidence type="ECO:0000313" key="3">
    <source>
        <dbReference type="Proteomes" id="UP000516235"/>
    </source>
</evidence>
<reference evidence="3 4" key="1">
    <citation type="submission" date="2020-08" db="EMBL/GenBank/DDBJ databases">
        <title>novel species in genus Corynebacterium.</title>
        <authorList>
            <person name="Zhang G."/>
        </authorList>
    </citation>
    <scope>NUCLEOTIDE SEQUENCE [LARGE SCALE GENOMIC DNA]</scope>
    <source>
        <strain evidence="3 4">zg-917</strain>
        <strain evidence="2">Zg-917</strain>
    </source>
</reference>
<evidence type="ECO:0000313" key="4">
    <source>
        <dbReference type="Proteomes" id="UP000642876"/>
    </source>
</evidence>
<dbReference type="AlphaFoldDB" id="A0A7H0K1U8"/>
<name>A0A7H0K1U8_9CORY</name>
<sequence length="205" mass="22903">MNPGGAARTTVHLVRHGEVFNPQRILYGRMPGYHLSSRGQSMARVTSQFFEGRDVTYLAASPLERAQETAYPIAEVTGCELQTCDDIIEAGNTFEGLRTKGLRTQLANPIRWRHMTNPLKPSWGESYDEILERMWGALIDARDIADGHEAVLVSHQLPIVMVQRQVQGKPLAHMSRKCDLASVTSLVFEGGRVVDWAYNTPAQEI</sequence>
<dbReference type="Proteomes" id="UP000516235">
    <property type="component" value="Chromosome"/>
</dbReference>
<dbReference type="InterPro" id="IPR050275">
    <property type="entry name" value="PGM_Phosphatase"/>
</dbReference>
<dbReference type="Gene3D" id="3.40.50.1240">
    <property type="entry name" value="Phosphoglycerate mutase-like"/>
    <property type="match status" value="1"/>
</dbReference>
<gene>
    <name evidence="1" type="ORF">H7348_09955</name>
    <name evidence="2" type="ORF">IAU68_01235</name>
</gene>
<organism evidence="2 3">
    <name type="scientific">Corynebacterium lujinxingii</name>
    <dbReference type="NCBI Taxonomy" id="2763010"/>
    <lineage>
        <taxon>Bacteria</taxon>
        <taxon>Bacillati</taxon>
        <taxon>Actinomycetota</taxon>
        <taxon>Actinomycetes</taxon>
        <taxon>Mycobacteriales</taxon>
        <taxon>Corynebacteriaceae</taxon>
        <taxon>Corynebacterium</taxon>
    </lineage>
</organism>
<dbReference type="GO" id="GO:0016791">
    <property type="term" value="F:phosphatase activity"/>
    <property type="evidence" value="ECO:0007669"/>
    <property type="project" value="TreeGrafter"/>
</dbReference>
<dbReference type="InterPro" id="IPR029033">
    <property type="entry name" value="His_PPase_superfam"/>
</dbReference>
<dbReference type="Pfam" id="PF00300">
    <property type="entry name" value="His_Phos_1"/>
    <property type="match status" value="1"/>
</dbReference>
<dbReference type="SMART" id="SM00855">
    <property type="entry name" value="PGAM"/>
    <property type="match status" value="1"/>
</dbReference>